<feature type="transmembrane region" description="Helical" evidence="11">
    <location>
        <begin position="853"/>
        <end position="871"/>
    </location>
</feature>
<feature type="transmembrane region" description="Helical" evidence="11">
    <location>
        <begin position="590"/>
        <end position="608"/>
    </location>
</feature>
<feature type="transmembrane region" description="Helical" evidence="11">
    <location>
        <begin position="624"/>
        <end position="644"/>
    </location>
</feature>
<evidence type="ECO:0000256" key="9">
    <source>
        <dbReference type="ARBA" id="ARBA00023136"/>
    </source>
</evidence>
<keyword evidence="7 11" id="KW-1133">Transmembrane helix</keyword>
<feature type="transmembrane region" description="Helical" evidence="11">
    <location>
        <begin position="385"/>
        <end position="408"/>
    </location>
</feature>
<feature type="coiled-coil region" evidence="12">
    <location>
        <begin position="318"/>
        <end position="345"/>
    </location>
</feature>
<evidence type="ECO:0000256" key="7">
    <source>
        <dbReference type="ARBA" id="ARBA00022989"/>
    </source>
</evidence>
<feature type="transmembrane region" description="Helical" evidence="11">
    <location>
        <begin position="502"/>
        <end position="523"/>
    </location>
</feature>
<dbReference type="GeneID" id="106465894"/>
<dbReference type="NCBIfam" id="TIGR00834">
    <property type="entry name" value="ae"/>
    <property type="match status" value="1"/>
</dbReference>
<keyword evidence="12" id="KW-0175">Coiled coil</keyword>
<evidence type="ECO:0000259" key="15">
    <source>
        <dbReference type="Pfam" id="PF07565"/>
    </source>
</evidence>
<comment type="similarity">
    <text evidence="2 11">Belongs to the anion exchanger (TC 2.A.31) family.</text>
</comment>
<dbReference type="InterPro" id="IPR003020">
    <property type="entry name" value="HCO3_transpt_euk"/>
</dbReference>
<accession>A0ABM1T0Z7</accession>
<dbReference type="RefSeq" id="XP_022249553.1">
    <property type="nucleotide sequence ID" value="XM_022393845.1"/>
</dbReference>
<dbReference type="Gene3D" id="3.40.930.10">
    <property type="entry name" value="Mannitol-specific EII, Chain A"/>
    <property type="match status" value="1"/>
</dbReference>
<evidence type="ECO:0000256" key="3">
    <source>
        <dbReference type="ARBA" id="ARBA00022448"/>
    </source>
</evidence>
<dbReference type="Gene3D" id="1.10.287.570">
    <property type="entry name" value="Helical hairpin bin"/>
    <property type="match status" value="1"/>
</dbReference>
<feature type="domain" description="Band 3 cytoplasmic" evidence="15">
    <location>
        <begin position="26"/>
        <end position="311"/>
    </location>
</feature>
<dbReference type="InterPro" id="IPR016152">
    <property type="entry name" value="PTrfase/Anion_transptr"/>
</dbReference>
<feature type="transmembrane region" description="Helical" evidence="11">
    <location>
        <begin position="781"/>
        <end position="800"/>
    </location>
</feature>
<dbReference type="PANTHER" id="PTHR11453">
    <property type="entry name" value="ANION EXCHANGE PROTEIN"/>
    <property type="match status" value="1"/>
</dbReference>
<proteinExistence type="inferred from homology"/>
<feature type="region of interest" description="Disordered" evidence="13">
    <location>
        <begin position="908"/>
        <end position="927"/>
    </location>
</feature>
<evidence type="ECO:0000256" key="12">
    <source>
        <dbReference type="SAM" id="Coils"/>
    </source>
</evidence>
<evidence type="ECO:0000256" key="11">
    <source>
        <dbReference type="RuleBase" id="RU362035"/>
    </source>
</evidence>
<evidence type="ECO:0000313" key="16">
    <source>
        <dbReference type="Proteomes" id="UP000694941"/>
    </source>
</evidence>
<dbReference type="Pfam" id="PF07565">
    <property type="entry name" value="Band_3_cyto"/>
    <property type="match status" value="1"/>
</dbReference>
<evidence type="ECO:0000256" key="8">
    <source>
        <dbReference type="ARBA" id="ARBA00023065"/>
    </source>
</evidence>
<dbReference type="InterPro" id="IPR011531">
    <property type="entry name" value="HCO3_transpt-like_TM_dom"/>
</dbReference>
<dbReference type="InterPro" id="IPR013769">
    <property type="entry name" value="Band3_cytoplasmic_dom"/>
</dbReference>
<evidence type="ECO:0000256" key="10">
    <source>
        <dbReference type="ARBA" id="ARBA00049347"/>
    </source>
</evidence>
<gene>
    <name evidence="17" type="primary">LOC106465894</name>
</gene>
<keyword evidence="3 11" id="KW-0813">Transport</keyword>
<feature type="transmembrane region" description="Helical" evidence="11">
    <location>
        <begin position="806"/>
        <end position="826"/>
    </location>
</feature>
<evidence type="ECO:0000256" key="5">
    <source>
        <dbReference type="ARBA" id="ARBA00022681"/>
    </source>
</evidence>
<dbReference type="PRINTS" id="PR01231">
    <property type="entry name" value="HCO3TRNSPORT"/>
</dbReference>
<evidence type="ECO:0000256" key="13">
    <source>
        <dbReference type="SAM" id="MobiDB-lite"/>
    </source>
</evidence>
<comment type="subcellular location">
    <subcellularLocation>
        <location evidence="1">Cell membrane</location>
        <topology evidence="1">Multi-pass membrane protein</topology>
    </subcellularLocation>
    <subcellularLocation>
        <location evidence="11">Membrane</location>
        <topology evidence="11">Multi-pass membrane protein</topology>
    </subcellularLocation>
</comment>
<feature type="transmembrane region" description="Helical" evidence="11">
    <location>
        <begin position="684"/>
        <end position="709"/>
    </location>
</feature>
<comment type="catalytic activity">
    <reaction evidence="10">
        <text>hydrogencarbonate(in) + chloride(out) = hydrogencarbonate(out) + chloride(in)</text>
        <dbReference type="Rhea" id="RHEA:72363"/>
        <dbReference type="ChEBI" id="CHEBI:17544"/>
        <dbReference type="ChEBI" id="CHEBI:17996"/>
    </reaction>
</comment>
<evidence type="ECO:0000259" key="14">
    <source>
        <dbReference type="Pfam" id="PF00955"/>
    </source>
</evidence>
<feature type="domain" description="Bicarbonate transporter-like transmembrane" evidence="14">
    <location>
        <begin position="357"/>
        <end position="908"/>
    </location>
</feature>
<keyword evidence="8 11" id="KW-0406">Ion transport</keyword>
<evidence type="ECO:0000256" key="4">
    <source>
        <dbReference type="ARBA" id="ARBA00022475"/>
    </source>
</evidence>
<evidence type="ECO:0000256" key="1">
    <source>
        <dbReference type="ARBA" id="ARBA00004651"/>
    </source>
</evidence>
<feature type="transmembrane region" description="Helical" evidence="11">
    <location>
        <begin position="470"/>
        <end position="495"/>
    </location>
</feature>
<keyword evidence="5" id="KW-0039">Anion exchange</keyword>
<protein>
    <recommendedName>
        <fullName evidence="11">Anion exchange protein</fullName>
    </recommendedName>
</protein>
<dbReference type="SUPFAM" id="SSF55804">
    <property type="entry name" value="Phoshotransferase/anion transport protein"/>
    <property type="match status" value="1"/>
</dbReference>
<organism evidence="16 17">
    <name type="scientific">Limulus polyphemus</name>
    <name type="common">Atlantic horseshoe crab</name>
    <dbReference type="NCBI Taxonomy" id="6850"/>
    <lineage>
        <taxon>Eukaryota</taxon>
        <taxon>Metazoa</taxon>
        <taxon>Ecdysozoa</taxon>
        <taxon>Arthropoda</taxon>
        <taxon>Chelicerata</taxon>
        <taxon>Merostomata</taxon>
        <taxon>Xiphosura</taxon>
        <taxon>Limulidae</taxon>
        <taxon>Limulus</taxon>
    </lineage>
</organism>
<reference evidence="17" key="1">
    <citation type="submission" date="2025-08" db="UniProtKB">
        <authorList>
            <consortium name="RefSeq"/>
        </authorList>
    </citation>
    <scope>IDENTIFICATION</scope>
    <source>
        <tissue evidence="17">Muscle</tissue>
    </source>
</reference>
<evidence type="ECO:0000256" key="6">
    <source>
        <dbReference type="ARBA" id="ARBA00022692"/>
    </source>
</evidence>
<name>A0ABM1T0Z7_LIMPO</name>
<keyword evidence="9 11" id="KW-0472">Membrane</keyword>
<dbReference type="Pfam" id="PF00955">
    <property type="entry name" value="HCO3_cotransp"/>
    <property type="match status" value="1"/>
</dbReference>
<sequence length="927" mass="105916">MHMSRKERLSKTSLSFFNEYYSHQPHKVFVQLDELVSNGNQYLEWKETARWIKYEENLEEDANRWSKPHIAPLSFHSLLTLRKCLEHGILLLDLEENGLPDIAYRIVETVVLNDQVKPEHQADMIRVLLLRHRHVDERRFTPFFRGKNVSSLSHMEQNKSEASETKCSVIESSQTPVEELQSNLQSASTEVFSRKKSNILRRIPDGAEATSVLVGSLNFLERPVVVFVRLARGQLLPNVTEVSIPVRFLFILLGPTQTDLDYHEIGRSISSLMSNKHFHEVACIAEERNDFLFAINYFLTNSIVLPPGDWKRNSLLSFEEIKRKNQELRRRKNNIENNDEEGKHQTTYDPFKHHGKCFQGLINDIKHRYPYFVSDFLDGLNVQCLATLFFIYFAALSGAITFGGLMDYKTNNVIGVSETLVVSAGTGVLFSLVAGQPLIIIGTTGPLLLFDEILYKFCLTNEMEFLPFRVWISLWVAFIATVVVAFEGSAFVSFFGRFTQEIYAALISLIYIYECFFKIYWVFSTNPLLANYCTLTTTSPLEDPLVSNCVNSSCAQNSSDLHSLNNANLTSLSFEDYSDSAEPLRIHPNTALFSLILMLGTFFIAYFLRHFRNSRFLGRKVRRAIGDFGVTIAILLMVLLDYFVKNVYTQKLSVTEELHHSYTLEKSWIISPLGLVKPISVRQIFSAFIAALLIFILLFLEIQITELIINKKERKLKKGSGFHLDLMLISYMQIGCALIGGPWVCAATIRSLSHVISLTVLSKTHAPGEVPYVVEVKEQRLTNLMVSVLIGLSILIAPLLRRIPVAILFGVFLYMGVSSVSGIQLFERIQLLFMPARHHPDVPYVRHVQTRKMHMFTIIQIICLVVLWIVKSTEAEMAFPFVLLMMVPVRLQLKKCFTQKELQALDGDETKQANQEEEPDIYQQIVP</sequence>
<keyword evidence="16" id="KW-1185">Reference proteome</keyword>
<dbReference type="InterPro" id="IPR001717">
    <property type="entry name" value="Anion_exchange"/>
</dbReference>
<feature type="transmembrane region" description="Helical" evidence="11">
    <location>
        <begin position="420"/>
        <end position="450"/>
    </location>
</feature>
<dbReference type="Proteomes" id="UP000694941">
    <property type="component" value="Unplaced"/>
</dbReference>
<dbReference type="PRINTS" id="PR00165">
    <property type="entry name" value="ANIONEXCHNGR"/>
</dbReference>
<keyword evidence="4" id="KW-1003">Cell membrane</keyword>
<keyword evidence="6 11" id="KW-0812">Transmembrane</keyword>
<evidence type="ECO:0000256" key="2">
    <source>
        <dbReference type="ARBA" id="ARBA00010993"/>
    </source>
</evidence>
<dbReference type="PANTHER" id="PTHR11453:SF47">
    <property type="entry name" value="ANION EXCHANGE PROTEIN"/>
    <property type="match status" value="1"/>
</dbReference>
<evidence type="ECO:0000313" key="17">
    <source>
        <dbReference type="RefSeq" id="XP_022249553.1"/>
    </source>
</evidence>